<evidence type="ECO:0000313" key="4">
    <source>
        <dbReference type="Proteomes" id="UP000280307"/>
    </source>
</evidence>
<dbReference type="PROSITE" id="PS00188">
    <property type="entry name" value="BIOTIN"/>
    <property type="match status" value="1"/>
</dbReference>
<feature type="domain" description="Lipoyl-binding" evidence="2">
    <location>
        <begin position="95"/>
        <end position="164"/>
    </location>
</feature>
<dbReference type="Proteomes" id="UP000280307">
    <property type="component" value="Unassembled WGS sequence"/>
</dbReference>
<dbReference type="InterPro" id="IPR001882">
    <property type="entry name" value="Biotin_BS"/>
</dbReference>
<reference evidence="3 4" key="1">
    <citation type="submission" date="2018-12" db="EMBL/GenBank/DDBJ databases">
        <title>Genome Sequence of Candidatus Viridilinea halotolerans isolated from saline sulfide-rich spring.</title>
        <authorList>
            <person name="Grouzdev D.S."/>
            <person name="Burganskaya E.I."/>
            <person name="Krutkina M.S."/>
            <person name="Sukhacheva M.V."/>
            <person name="Gorlenko V.M."/>
        </authorList>
    </citation>
    <scope>NUCLEOTIDE SEQUENCE [LARGE SCALE GENOMIC DNA]</scope>
    <source>
        <strain evidence="3">Chok-6</strain>
    </source>
</reference>
<dbReference type="PROSITE" id="PS50968">
    <property type="entry name" value="BIOTINYL_LIPOYL"/>
    <property type="match status" value="1"/>
</dbReference>
<evidence type="ECO:0000256" key="1">
    <source>
        <dbReference type="ARBA" id="ARBA00023267"/>
    </source>
</evidence>
<accession>A0A426TSW8</accession>
<dbReference type="Gene3D" id="2.40.50.100">
    <property type="match status" value="1"/>
</dbReference>
<dbReference type="SUPFAM" id="SSF51230">
    <property type="entry name" value="Single hybrid motif"/>
    <property type="match status" value="1"/>
</dbReference>
<dbReference type="InterPro" id="IPR000089">
    <property type="entry name" value="Biotin_lipoyl"/>
</dbReference>
<dbReference type="PANTHER" id="PTHR45266">
    <property type="entry name" value="OXALOACETATE DECARBOXYLASE ALPHA CHAIN"/>
    <property type="match status" value="1"/>
</dbReference>
<comment type="caution">
    <text evidence="3">The sequence shown here is derived from an EMBL/GenBank/DDBJ whole genome shotgun (WGS) entry which is preliminary data.</text>
</comment>
<dbReference type="InterPro" id="IPR050709">
    <property type="entry name" value="Biotin_Carboxyl_Carrier/Decarb"/>
</dbReference>
<dbReference type="AlphaFoldDB" id="A0A426TSW8"/>
<sequence length="164" mass="17856">MSKLIINIAGHDFEVEVNKSPDTDGFTTVSVNGETLRVAIAPEAAPTAIEWAIVGERSYEVLFDRDMRSIQSVHGHHELRIRDLEAGVARPRSGDGRVKAPIPGIIANVLIEMEQTVSAGQPILVLEAMKMQNEITAPRAGTITTLNARRGQTVTLHELLVEIS</sequence>
<proteinExistence type="predicted"/>
<keyword evidence="1" id="KW-0092">Biotin</keyword>
<name>A0A426TSW8_9CHLR</name>
<evidence type="ECO:0000313" key="3">
    <source>
        <dbReference type="EMBL" id="RRR67289.1"/>
    </source>
</evidence>
<organism evidence="3 4">
    <name type="scientific">Candidatus Viridilinea halotolerans</name>
    <dbReference type="NCBI Taxonomy" id="2491704"/>
    <lineage>
        <taxon>Bacteria</taxon>
        <taxon>Bacillati</taxon>
        <taxon>Chloroflexota</taxon>
        <taxon>Chloroflexia</taxon>
        <taxon>Chloroflexales</taxon>
        <taxon>Chloroflexineae</taxon>
        <taxon>Oscillochloridaceae</taxon>
        <taxon>Candidatus Viridilinea</taxon>
    </lineage>
</organism>
<dbReference type="CDD" id="cd06850">
    <property type="entry name" value="biotinyl_domain"/>
    <property type="match status" value="1"/>
</dbReference>
<protein>
    <submittedName>
        <fullName evidence="3">Acetyl-CoA carboxylase biotin carboxyl carrier protein subunit</fullName>
    </submittedName>
</protein>
<dbReference type="InterPro" id="IPR011053">
    <property type="entry name" value="Single_hybrid_motif"/>
</dbReference>
<gene>
    <name evidence="3" type="ORF">EI684_19180</name>
</gene>
<dbReference type="FunFam" id="2.40.50.100:FF:000003">
    <property type="entry name" value="Acetyl-CoA carboxylase biotin carboxyl carrier protein"/>
    <property type="match status" value="1"/>
</dbReference>
<dbReference type="Pfam" id="PF00364">
    <property type="entry name" value="Biotin_lipoyl"/>
    <property type="match status" value="1"/>
</dbReference>
<dbReference type="PANTHER" id="PTHR45266:SF3">
    <property type="entry name" value="OXALOACETATE DECARBOXYLASE ALPHA CHAIN"/>
    <property type="match status" value="1"/>
</dbReference>
<dbReference type="EMBL" id="RSAS01000798">
    <property type="protein sequence ID" value="RRR67289.1"/>
    <property type="molecule type" value="Genomic_DNA"/>
</dbReference>
<evidence type="ECO:0000259" key="2">
    <source>
        <dbReference type="PROSITE" id="PS50968"/>
    </source>
</evidence>